<evidence type="ECO:0000256" key="1">
    <source>
        <dbReference type="SAM" id="MobiDB-lite"/>
    </source>
</evidence>
<dbReference type="EMBL" id="JBHLTC010000019">
    <property type="protein sequence ID" value="MFC0625942.1"/>
    <property type="molecule type" value="Genomic_DNA"/>
</dbReference>
<organism evidence="2 3">
    <name type="scientific">Kribbella deserti</name>
    <dbReference type="NCBI Taxonomy" id="1926257"/>
    <lineage>
        <taxon>Bacteria</taxon>
        <taxon>Bacillati</taxon>
        <taxon>Actinomycetota</taxon>
        <taxon>Actinomycetes</taxon>
        <taxon>Propionibacteriales</taxon>
        <taxon>Kribbellaceae</taxon>
        <taxon>Kribbella</taxon>
    </lineage>
</organism>
<dbReference type="PROSITE" id="PS51257">
    <property type="entry name" value="PROKAR_LIPOPROTEIN"/>
    <property type="match status" value="1"/>
</dbReference>
<sequence length="188" mass="19301">MKIHQPIQHRLTAVALLAGLALTGCGDESGPVGGPAQTASPAPSASPSAEPSPSTTVSPSTSSSPSPTADALPLVLTRDGGFAGFADRIAIGPDGIADVSTRRGKSRCRVEAGLLATIKTAAAKIDWSALESKPPTEQHPDDMIVAVAAQGGIARLEDPRVQPLEDPLGQLLKESYQPDINRSLCKPV</sequence>
<keyword evidence="3" id="KW-1185">Reference proteome</keyword>
<name>A0ABV6QQP8_9ACTN</name>
<gene>
    <name evidence="2" type="ORF">ACFFGN_17825</name>
</gene>
<protein>
    <submittedName>
        <fullName evidence="2">Uncharacterized protein</fullName>
    </submittedName>
</protein>
<comment type="caution">
    <text evidence="2">The sequence shown here is derived from an EMBL/GenBank/DDBJ whole genome shotgun (WGS) entry which is preliminary data.</text>
</comment>
<proteinExistence type="predicted"/>
<reference evidence="2 3" key="1">
    <citation type="submission" date="2024-09" db="EMBL/GenBank/DDBJ databases">
        <authorList>
            <person name="Sun Q."/>
            <person name="Mori K."/>
        </authorList>
    </citation>
    <scope>NUCLEOTIDE SEQUENCE [LARGE SCALE GENOMIC DNA]</scope>
    <source>
        <strain evidence="2 3">CGMCC 1.15906</strain>
    </source>
</reference>
<dbReference type="Proteomes" id="UP001589890">
    <property type="component" value="Unassembled WGS sequence"/>
</dbReference>
<evidence type="ECO:0000313" key="3">
    <source>
        <dbReference type="Proteomes" id="UP001589890"/>
    </source>
</evidence>
<feature type="region of interest" description="Disordered" evidence="1">
    <location>
        <begin position="29"/>
        <end position="72"/>
    </location>
</feature>
<feature type="compositionally biased region" description="Low complexity" evidence="1">
    <location>
        <begin position="35"/>
        <end position="69"/>
    </location>
</feature>
<evidence type="ECO:0000313" key="2">
    <source>
        <dbReference type="EMBL" id="MFC0625942.1"/>
    </source>
</evidence>
<dbReference type="RefSeq" id="WP_380048899.1">
    <property type="nucleotide sequence ID" value="NZ_JBHLTC010000019.1"/>
</dbReference>
<accession>A0ABV6QQP8</accession>